<dbReference type="NCBIfam" id="TIGR01728">
    <property type="entry name" value="SsuA_fam"/>
    <property type="match status" value="1"/>
</dbReference>
<dbReference type="AlphaFoldDB" id="A0A161SG47"/>
<evidence type="ECO:0000259" key="8">
    <source>
        <dbReference type="SMART" id="SM00062"/>
    </source>
</evidence>
<dbReference type="InterPro" id="IPR015168">
    <property type="entry name" value="SsuA/THI5"/>
</dbReference>
<dbReference type="RefSeq" id="WP_063180659.1">
    <property type="nucleotide sequence ID" value="NZ_LQRA01000049.1"/>
</dbReference>
<evidence type="ECO:0000256" key="2">
    <source>
        <dbReference type="ARBA" id="ARBA00010742"/>
    </source>
</evidence>
<evidence type="ECO:0000256" key="4">
    <source>
        <dbReference type="ARBA" id="ARBA00022729"/>
    </source>
</evidence>
<gene>
    <name evidence="9" type="ORF">AV654_14140</name>
</gene>
<dbReference type="STRING" id="1007103.GCA_000213315_04845"/>
<dbReference type="PANTHER" id="PTHR30024">
    <property type="entry name" value="ALIPHATIC SULFONATES-BINDING PROTEIN-RELATED"/>
    <property type="match status" value="1"/>
</dbReference>
<dbReference type="Gene3D" id="3.40.190.10">
    <property type="entry name" value="Periplasmic binding protein-like II"/>
    <property type="match status" value="2"/>
</dbReference>
<dbReference type="SUPFAM" id="SSF53850">
    <property type="entry name" value="Periplasmic binding protein-like II"/>
    <property type="match status" value="1"/>
</dbReference>
<keyword evidence="10" id="KW-1185">Reference proteome</keyword>
<feature type="signal peptide" evidence="7">
    <location>
        <begin position="1"/>
        <end position="29"/>
    </location>
</feature>
<keyword evidence="4 7" id="KW-0732">Signal</keyword>
<comment type="caution">
    <text evidence="9">The sequence shown here is derived from an EMBL/GenBank/DDBJ whole genome shotgun (WGS) entry which is preliminary data.</text>
</comment>
<comment type="function">
    <text evidence="5">Part of a binding-protein-dependent transport system for aliphatic sulfonates. Putative binding protein.</text>
</comment>
<dbReference type="PROSITE" id="PS51257">
    <property type="entry name" value="PROKAR_LIPOPROTEIN"/>
    <property type="match status" value="1"/>
</dbReference>
<dbReference type="eggNOG" id="COG0715">
    <property type="taxonomic scope" value="Bacteria"/>
</dbReference>
<sequence>MRRKLGARPFALALLAVLLVAVAAGCATAAKSGLGGTAGAADGKDEKVKQVRIGYQKYGTVNFLKAQGKLDRKLQEAGYTVTWTEFPGGPQLLEALNVGSIDFGHTGEAPPIFAQAAGAPLVYLAYEQARPASEAIVVPETSPIRSVKDLKDKKVALNKGSNVHYLLVKLLEQAGLSYSDVRTVFLPPADARVAFERGSVDAWVIWDPYFAAVQTSANARVLADGKDVVSNYEFYLASRPFAERNKEITAILSEELNKAGAWAKANPQEVAQLLSPQLGIDIPSLELAMGRREYGLLPISGQVIAEQQRVADTFLQIGLIPKAIKVSEALLDS</sequence>
<dbReference type="CDD" id="cd13557">
    <property type="entry name" value="PBP2_SsuA"/>
    <property type="match status" value="1"/>
</dbReference>
<organism evidence="9 10">
    <name type="scientific">Paenibacillus elgii</name>
    <dbReference type="NCBI Taxonomy" id="189691"/>
    <lineage>
        <taxon>Bacteria</taxon>
        <taxon>Bacillati</taxon>
        <taxon>Bacillota</taxon>
        <taxon>Bacilli</taxon>
        <taxon>Bacillales</taxon>
        <taxon>Paenibacillaceae</taxon>
        <taxon>Paenibacillus</taxon>
    </lineage>
</organism>
<dbReference type="OrthoDB" id="286202at2"/>
<dbReference type="EMBL" id="LQRA01000049">
    <property type="protein sequence ID" value="KZE80125.1"/>
    <property type="molecule type" value="Genomic_DNA"/>
</dbReference>
<reference evidence="10" key="1">
    <citation type="submission" date="2016-01" db="EMBL/GenBank/DDBJ databases">
        <title>Draft genome of Chromobacterium sp. F49.</title>
        <authorList>
            <person name="Hong K.W."/>
        </authorList>
    </citation>
    <scope>NUCLEOTIDE SEQUENCE [LARGE SCALE GENOMIC DNA]</scope>
    <source>
        <strain evidence="10">M63</strain>
    </source>
</reference>
<comment type="subcellular location">
    <subcellularLocation>
        <location evidence="1">Periplasm</location>
    </subcellularLocation>
</comment>
<dbReference type="Proteomes" id="UP000076563">
    <property type="component" value="Unassembled WGS sequence"/>
</dbReference>
<evidence type="ECO:0000256" key="3">
    <source>
        <dbReference type="ARBA" id="ARBA00022448"/>
    </source>
</evidence>
<evidence type="ECO:0000256" key="5">
    <source>
        <dbReference type="ARBA" id="ARBA00055538"/>
    </source>
</evidence>
<dbReference type="SMART" id="SM00062">
    <property type="entry name" value="PBPb"/>
    <property type="match status" value="1"/>
</dbReference>
<evidence type="ECO:0000256" key="1">
    <source>
        <dbReference type="ARBA" id="ARBA00004418"/>
    </source>
</evidence>
<accession>A0A161SG47</accession>
<dbReference type="FunFam" id="3.40.190.10:FF:000050">
    <property type="entry name" value="Sulfonate ABC transporter substrate-binding protein"/>
    <property type="match status" value="1"/>
</dbReference>
<dbReference type="GO" id="GO:0016020">
    <property type="term" value="C:membrane"/>
    <property type="evidence" value="ECO:0007669"/>
    <property type="project" value="InterPro"/>
</dbReference>
<dbReference type="GO" id="GO:0042626">
    <property type="term" value="F:ATPase-coupled transmembrane transporter activity"/>
    <property type="evidence" value="ECO:0007669"/>
    <property type="project" value="InterPro"/>
</dbReference>
<protein>
    <recommendedName>
        <fullName evidence="6">Putative aliphatic sulfonates-binding protein</fullName>
    </recommendedName>
</protein>
<name>A0A161SG47_9BACL</name>
<proteinExistence type="inferred from homology"/>
<dbReference type="Pfam" id="PF09084">
    <property type="entry name" value="NMT1"/>
    <property type="match status" value="1"/>
</dbReference>
<dbReference type="InterPro" id="IPR001638">
    <property type="entry name" value="Solute-binding_3/MltF_N"/>
</dbReference>
<feature type="chain" id="PRO_5007826347" description="Putative aliphatic sulfonates-binding protein" evidence="7">
    <location>
        <begin position="30"/>
        <end position="333"/>
    </location>
</feature>
<evidence type="ECO:0000313" key="9">
    <source>
        <dbReference type="EMBL" id="KZE80125.1"/>
    </source>
</evidence>
<dbReference type="GO" id="GO:0042597">
    <property type="term" value="C:periplasmic space"/>
    <property type="evidence" value="ECO:0007669"/>
    <property type="project" value="UniProtKB-SubCell"/>
</dbReference>
<evidence type="ECO:0000256" key="6">
    <source>
        <dbReference type="ARBA" id="ARBA00070228"/>
    </source>
</evidence>
<dbReference type="InterPro" id="IPR010067">
    <property type="entry name" value="ABC_SsuA_sub-bd"/>
</dbReference>
<evidence type="ECO:0000256" key="7">
    <source>
        <dbReference type="SAM" id="SignalP"/>
    </source>
</evidence>
<keyword evidence="3" id="KW-0813">Transport</keyword>
<evidence type="ECO:0000313" key="10">
    <source>
        <dbReference type="Proteomes" id="UP000076563"/>
    </source>
</evidence>
<feature type="domain" description="Solute-binding protein family 3/N-terminal" evidence="8">
    <location>
        <begin position="50"/>
        <end position="266"/>
    </location>
</feature>
<dbReference type="PANTHER" id="PTHR30024:SF42">
    <property type="entry name" value="ALIPHATIC SULFONATES-BINDING PROTEIN-RELATED"/>
    <property type="match status" value="1"/>
</dbReference>
<comment type="similarity">
    <text evidence="2">Belongs to the bacterial solute-binding protein SsuA/TauA family.</text>
</comment>